<sequence length="472" mass="53501">MPGKILVIDDEKDMLVLITRILSGKTPHAIDTTDDPLRVPDLLKKNRYDVILTDLKMPQLNGIEVLEMVKEHDASTAVIIMTAYGTIESAIEATRKGAFDYITKPFRKERILHVVDQALKWRHMQKENLYLREQLEGKPLFPALIGNSIAMERLKSQIDRVAKTAATVLITGESGTGKELVARAIHSHSLRKDKAFIPIDCSTIPESIIESELFGHVKGSFTGALKDKKGLVEEANGGTLFLDEIGDLNPTMQVKLLRLLQEGEYKVIGSNTIRKADIRFIAATNQNLQERIKKGEFREDLFYRLNVINLHLPSIRQRPEDIPILARHFLEKYSVLYNKNIKGLSRNALEYLSRREWPGNVRELENVMERGVIMALGDILEVGDLSTPDSGSSPPSLATMPTEDIFSLPFKEAKDRLMEEFQTQYITKVLEKHSGNVSQAAKESGLKRQYLHRLIRDHKVESKTFRKSEPIE</sequence>
<proteinExistence type="predicted"/>
<dbReference type="PROSITE" id="PS00675">
    <property type="entry name" value="SIGMA54_INTERACT_1"/>
    <property type="match status" value="1"/>
</dbReference>
<dbReference type="FunFam" id="3.40.50.300:FF:000006">
    <property type="entry name" value="DNA-binding transcriptional regulator NtrC"/>
    <property type="match status" value="1"/>
</dbReference>
<dbReference type="GO" id="GO:0006355">
    <property type="term" value="P:regulation of DNA-templated transcription"/>
    <property type="evidence" value="ECO:0007669"/>
    <property type="project" value="InterPro"/>
</dbReference>
<dbReference type="InterPro" id="IPR027417">
    <property type="entry name" value="P-loop_NTPase"/>
</dbReference>
<evidence type="ECO:0000256" key="7">
    <source>
        <dbReference type="PROSITE-ProRule" id="PRU00169"/>
    </source>
</evidence>
<dbReference type="InterPro" id="IPR025662">
    <property type="entry name" value="Sigma_54_int_dom_ATP-bd_1"/>
</dbReference>
<dbReference type="SMART" id="SM00448">
    <property type="entry name" value="REC"/>
    <property type="match status" value="1"/>
</dbReference>
<dbReference type="InterPro" id="IPR009057">
    <property type="entry name" value="Homeodomain-like_sf"/>
</dbReference>
<evidence type="ECO:0000313" key="11">
    <source>
        <dbReference type="Proteomes" id="UP001144372"/>
    </source>
</evidence>
<protein>
    <submittedName>
        <fullName evidence="10">DNA-binding response regulator</fullName>
    </submittedName>
</protein>
<dbReference type="FunFam" id="1.10.8.60:FF:000014">
    <property type="entry name" value="DNA-binding transcriptional regulator NtrC"/>
    <property type="match status" value="1"/>
</dbReference>
<keyword evidence="6" id="KW-0804">Transcription</keyword>
<dbReference type="InterPro" id="IPR002197">
    <property type="entry name" value="HTH_Fis"/>
</dbReference>
<dbReference type="PROSITE" id="PS00688">
    <property type="entry name" value="SIGMA54_INTERACT_3"/>
    <property type="match status" value="1"/>
</dbReference>
<dbReference type="RefSeq" id="WP_281792261.1">
    <property type="nucleotide sequence ID" value="NZ_BSDR01000001.1"/>
</dbReference>
<dbReference type="PROSITE" id="PS50045">
    <property type="entry name" value="SIGMA54_INTERACT_4"/>
    <property type="match status" value="1"/>
</dbReference>
<dbReference type="CDD" id="cd00009">
    <property type="entry name" value="AAA"/>
    <property type="match status" value="1"/>
</dbReference>
<evidence type="ECO:0000256" key="6">
    <source>
        <dbReference type="ARBA" id="ARBA00023163"/>
    </source>
</evidence>
<dbReference type="GO" id="GO:0005524">
    <property type="term" value="F:ATP binding"/>
    <property type="evidence" value="ECO:0007669"/>
    <property type="project" value="UniProtKB-KW"/>
</dbReference>
<dbReference type="GO" id="GO:0043565">
    <property type="term" value="F:sequence-specific DNA binding"/>
    <property type="evidence" value="ECO:0007669"/>
    <property type="project" value="InterPro"/>
</dbReference>
<dbReference type="PANTHER" id="PTHR32071">
    <property type="entry name" value="TRANSCRIPTIONAL REGULATORY PROTEIN"/>
    <property type="match status" value="1"/>
</dbReference>
<keyword evidence="7" id="KW-0597">Phosphoprotein</keyword>
<dbReference type="InterPro" id="IPR002078">
    <property type="entry name" value="Sigma_54_int"/>
</dbReference>
<keyword evidence="11" id="KW-1185">Reference proteome</keyword>
<dbReference type="Gene3D" id="3.40.50.300">
    <property type="entry name" value="P-loop containing nucleotide triphosphate hydrolases"/>
    <property type="match status" value="1"/>
</dbReference>
<dbReference type="Gene3D" id="1.10.10.60">
    <property type="entry name" value="Homeodomain-like"/>
    <property type="match status" value="1"/>
</dbReference>
<dbReference type="InterPro" id="IPR011006">
    <property type="entry name" value="CheY-like_superfamily"/>
</dbReference>
<dbReference type="PROSITE" id="PS50110">
    <property type="entry name" value="RESPONSE_REGULATORY"/>
    <property type="match status" value="1"/>
</dbReference>
<keyword evidence="2" id="KW-0067">ATP-binding</keyword>
<dbReference type="InterPro" id="IPR025943">
    <property type="entry name" value="Sigma_54_int_dom_ATP-bd_2"/>
</dbReference>
<dbReference type="Pfam" id="PF02954">
    <property type="entry name" value="HTH_8"/>
    <property type="match status" value="1"/>
</dbReference>
<dbReference type="SMART" id="SM00382">
    <property type="entry name" value="AAA"/>
    <property type="match status" value="1"/>
</dbReference>
<evidence type="ECO:0000256" key="4">
    <source>
        <dbReference type="ARBA" id="ARBA00023125"/>
    </source>
</evidence>
<evidence type="ECO:0000259" key="9">
    <source>
        <dbReference type="PROSITE" id="PS50110"/>
    </source>
</evidence>
<evidence type="ECO:0000256" key="3">
    <source>
        <dbReference type="ARBA" id="ARBA00023015"/>
    </source>
</evidence>
<evidence type="ECO:0000256" key="2">
    <source>
        <dbReference type="ARBA" id="ARBA00022840"/>
    </source>
</evidence>
<dbReference type="Pfam" id="PF00072">
    <property type="entry name" value="Response_reg"/>
    <property type="match status" value="1"/>
</dbReference>
<dbReference type="InterPro" id="IPR025944">
    <property type="entry name" value="Sigma_54_int_dom_CS"/>
</dbReference>
<evidence type="ECO:0000256" key="5">
    <source>
        <dbReference type="ARBA" id="ARBA00023159"/>
    </source>
</evidence>
<dbReference type="EMBL" id="BSDR01000001">
    <property type="protein sequence ID" value="GLI33244.1"/>
    <property type="molecule type" value="Genomic_DNA"/>
</dbReference>
<dbReference type="Gene3D" id="3.40.50.2300">
    <property type="match status" value="1"/>
</dbReference>
<feature type="domain" description="Response regulatory" evidence="9">
    <location>
        <begin position="4"/>
        <end position="119"/>
    </location>
</feature>
<comment type="caution">
    <text evidence="10">The sequence shown here is derived from an EMBL/GenBank/DDBJ whole genome shotgun (WGS) entry which is preliminary data.</text>
</comment>
<dbReference type="PANTHER" id="PTHR32071:SF117">
    <property type="entry name" value="PTS-DEPENDENT DIHYDROXYACETONE KINASE OPERON REGULATORY PROTEIN-RELATED"/>
    <property type="match status" value="1"/>
</dbReference>
<dbReference type="SUPFAM" id="SSF52172">
    <property type="entry name" value="CheY-like"/>
    <property type="match status" value="1"/>
</dbReference>
<evidence type="ECO:0000259" key="8">
    <source>
        <dbReference type="PROSITE" id="PS50045"/>
    </source>
</evidence>
<dbReference type="InterPro" id="IPR058031">
    <property type="entry name" value="AAA_lid_NorR"/>
</dbReference>
<organism evidence="10 11">
    <name type="scientific">Desulforhabdus amnigena</name>
    <dbReference type="NCBI Taxonomy" id="40218"/>
    <lineage>
        <taxon>Bacteria</taxon>
        <taxon>Pseudomonadati</taxon>
        <taxon>Thermodesulfobacteriota</taxon>
        <taxon>Syntrophobacteria</taxon>
        <taxon>Syntrophobacterales</taxon>
        <taxon>Syntrophobacteraceae</taxon>
        <taxon>Desulforhabdus</taxon>
    </lineage>
</organism>
<evidence type="ECO:0000256" key="1">
    <source>
        <dbReference type="ARBA" id="ARBA00022741"/>
    </source>
</evidence>
<dbReference type="InterPro" id="IPR003593">
    <property type="entry name" value="AAA+_ATPase"/>
</dbReference>
<keyword evidence="1" id="KW-0547">Nucleotide-binding</keyword>
<feature type="domain" description="Sigma-54 factor interaction" evidence="8">
    <location>
        <begin position="144"/>
        <end position="373"/>
    </location>
</feature>
<accession>A0A9W6FRQ6</accession>
<dbReference type="SUPFAM" id="SSF52540">
    <property type="entry name" value="P-loop containing nucleoside triphosphate hydrolases"/>
    <property type="match status" value="1"/>
</dbReference>
<dbReference type="InterPro" id="IPR001789">
    <property type="entry name" value="Sig_transdc_resp-reg_receiver"/>
</dbReference>
<keyword evidence="4 10" id="KW-0238">DNA-binding</keyword>
<dbReference type="Gene3D" id="1.10.8.60">
    <property type="match status" value="1"/>
</dbReference>
<evidence type="ECO:0000313" key="10">
    <source>
        <dbReference type="EMBL" id="GLI33244.1"/>
    </source>
</evidence>
<dbReference type="Pfam" id="PF00158">
    <property type="entry name" value="Sigma54_activat"/>
    <property type="match status" value="1"/>
</dbReference>
<gene>
    <name evidence="10" type="ORF">DAMNIGENAA_06770</name>
</gene>
<keyword evidence="3" id="KW-0805">Transcription regulation</keyword>
<name>A0A9W6FRQ6_9BACT</name>
<keyword evidence="5" id="KW-0010">Activator</keyword>
<dbReference type="AlphaFoldDB" id="A0A9W6FRQ6"/>
<dbReference type="GO" id="GO:0000160">
    <property type="term" value="P:phosphorelay signal transduction system"/>
    <property type="evidence" value="ECO:0007669"/>
    <property type="project" value="InterPro"/>
</dbReference>
<dbReference type="SUPFAM" id="SSF46689">
    <property type="entry name" value="Homeodomain-like"/>
    <property type="match status" value="1"/>
</dbReference>
<dbReference type="Proteomes" id="UP001144372">
    <property type="component" value="Unassembled WGS sequence"/>
</dbReference>
<feature type="modified residue" description="4-aspartylphosphate" evidence="7">
    <location>
        <position position="54"/>
    </location>
</feature>
<dbReference type="PROSITE" id="PS00676">
    <property type="entry name" value="SIGMA54_INTERACT_2"/>
    <property type="match status" value="1"/>
</dbReference>
<dbReference type="Pfam" id="PF25601">
    <property type="entry name" value="AAA_lid_14"/>
    <property type="match status" value="1"/>
</dbReference>
<reference evidence="10" key="1">
    <citation type="submission" date="2022-12" db="EMBL/GenBank/DDBJ databases">
        <title>Reference genome sequencing for broad-spectrum identification of bacterial and archaeal isolates by mass spectrometry.</title>
        <authorList>
            <person name="Sekiguchi Y."/>
            <person name="Tourlousse D.M."/>
        </authorList>
    </citation>
    <scope>NUCLEOTIDE SEQUENCE</scope>
    <source>
        <strain evidence="10">ASRB1</strain>
    </source>
</reference>